<name>A0A1H7GY98_RUMAL</name>
<feature type="domain" description="DUF4097" evidence="2">
    <location>
        <begin position="69"/>
        <end position="262"/>
    </location>
</feature>
<evidence type="ECO:0000313" key="4">
    <source>
        <dbReference type="Proteomes" id="UP000186015"/>
    </source>
</evidence>
<protein>
    <submittedName>
        <fullName evidence="3">Putative adhesin</fullName>
    </submittedName>
</protein>
<dbReference type="InterPro" id="IPR025164">
    <property type="entry name" value="Toastrack_DUF4097"/>
</dbReference>
<evidence type="ECO:0000313" key="3">
    <source>
        <dbReference type="EMBL" id="SEK42032.1"/>
    </source>
</evidence>
<gene>
    <name evidence="3" type="ORF">SAMN05216469_102282</name>
</gene>
<keyword evidence="1" id="KW-0812">Transmembrane</keyword>
<dbReference type="RefSeq" id="WP_074829686.1">
    <property type="nucleotide sequence ID" value="NZ_FOAT01000002.1"/>
</dbReference>
<dbReference type="EMBL" id="FOAT01000002">
    <property type="protein sequence ID" value="SEK42032.1"/>
    <property type="molecule type" value="Genomic_DNA"/>
</dbReference>
<accession>A0A1H7GY98</accession>
<proteinExistence type="predicted"/>
<evidence type="ECO:0000259" key="2">
    <source>
        <dbReference type="Pfam" id="PF13349"/>
    </source>
</evidence>
<feature type="transmembrane region" description="Helical" evidence="1">
    <location>
        <begin position="21"/>
        <end position="41"/>
    </location>
</feature>
<dbReference type="Gene3D" id="2.160.20.120">
    <property type="match status" value="1"/>
</dbReference>
<evidence type="ECO:0000256" key="1">
    <source>
        <dbReference type="SAM" id="Phobius"/>
    </source>
</evidence>
<dbReference type="AlphaFoldDB" id="A0A1H7GY98"/>
<organism evidence="3 4">
    <name type="scientific">Ruminococcus albus</name>
    <dbReference type="NCBI Taxonomy" id="1264"/>
    <lineage>
        <taxon>Bacteria</taxon>
        <taxon>Bacillati</taxon>
        <taxon>Bacillota</taxon>
        <taxon>Clostridia</taxon>
        <taxon>Eubacteriales</taxon>
        <taxon>Oscillospiraceae</taxon>
        <taxon>Ruminococcus</taxon>
    </lineage>
</organism>
<keyword evidence="1" id="KW-0472">Membrane</keyword>
<dbReference type="Proteomes" id="UP000186015">
    <property type="component" value="Unassembled WGS sequence"/>
</dbReference>
<dbReference type="OrthoDB" id="1821068at2"/>
<sequence length="264" mass="28458">MNNIDLEEKTYTTHRKRVFPFFSVGLIIVGTAMLVGGGIFYDQAEASEHNIGKVISVSDNFELGKASSVKIDAGAGKLDIRPSSDDRIHIEGNVPEDYVIKENDGILLVDLTQNWNFHFNFNAFDIGSSTVDAILYLPEIEYEELYLEVGAGEITVTDIKCREASIDSGAGEITVNGLTAKGLVRTDIGAGEITITKAVTGGLDVDIGAGEFTYTGEVNGDIDVDCGAGDCNIALTNDQDEFYKKYSVDTDSGVGDIKVTFNNK</sequence>
<reference evidence="3 4" key="1">
    <citation type="submission" date="2016-10" db="EMBL/GenBank/DDBJ databases">
        <authorList>
            <person name="de Groot N.N."/>
        </authorList>
    </citation>
    <scope>NUCLEOTIDE SEQUENCE [LARGE SCALE GENOMIC DNA]</scope>
    <source>
        <strain evidence="3 4">KH2T6</strain>
    </source>
</reference>
<dbReference type="Pfam" id="PF13349">
    <property type="entry name" value="DUF4097"/>
    <property type="match status" value="1"/>
</dbReference>
<keyword evidence="1" id="KW-1133">Transmembrane helix</keyword>